<name>A0A251RLF3_HELAN</name>
<keyword evidence="2" id="KW-1185">Reference proteome</keyword>
<accession>A0A251RLF3</accession>
<proteinExistence type="predicted"/>
<evidence type="ECO:0000313" key="2">
    <source>
        <dbReference type="Proteomes" id="UP000215914"/>
    </source>
</evidence>
<dbReference type="EMBL" id="CM007906">
    <property type="protein sequence ID" value="OTF85010.1"/>
    <property type="molecule type" value="Genomic_DNA"/>
</dbReference>
<organism evidence="1 2">
    <name type="scientific">Helianthus annuus</name>
    <name type="common">Common sunflower</name>
    <dbReference type="NCBI Taxonomy" id="4232"/>
    <lineage>
        <taxon>Eukaryota</taxon>
        <taxon>Viridiplantae</taxon>
        <taxon>Streptophyta</taxon>
        <taxon>Embryophyta</taxon>
        <taxon>Tracheophyta</taxon>
        <taxon>Spermatophyta</taxon>
        <taxon>Magnoliopsida</taxon>
        <taxon>eudicotyledons</taxon>
        <taxon>Gunneridae</taxon>
        <taxon>Pentapetalae</taxon>
        <taxon>asterids</taxon>
        <taxon>campanulids</taxon>
        <taxon>Asterales</taxon>
        <taxon>Asteraceae</taxon>
        <taxon>Asteroideae</taxon>
        <taxon>Heliantheae alliance</taxon>
        <taxon>Heliantheae</taxon>
        <taxon>Helianthus</taxon>
    </lineage>
</organism>
<reference evidence="2" key="1">
    <citation type="journal article" date="2017" name="Nature">
        <title>The sunflower genome provides insights into oil metabolism, flowering and Asterid evolution.</title>
        <authorList>
            <person name="Badouin H."/>
            <person name="Gouzy J."/>
            <person name="Grassa C.J."/>
            <person name="Murat F."/>
            <person name="Staton S.E."/>
            <person name="Cottret L."/>
            <person name="Lelandais-Briere C."/>
            <person name="Owens G.L."/>
            <person name="Carrere S."/>
            <person name="Mayjonade B."/>
            <person name="Legrand L."/>
            <person name="Gill N."/>
            <person name="Kane N.C."/>
            <person name="Bowers J.E."/>
            <person name="Hubner S."/>
            <person name="Bellec A."/>
            <person name="Berard A."/>
            <person name="Berges H."/>
            <person name="Blanchet N."/>
            <person name="Boniface M.C."/>
            <person name="Brunel D."/>
            <person name="Catrice O."/>
            <person name="Chaidir N."/>
            <person name="Claudel C."/>
            <person name="Donnadieu C."/>
            <person name="Faraut T."/>
            <person name="Fievet G."/>
            <person name="Helmstetter N."/>
            <person name="King M."/>
            <person name="Knapp S.J."/>
            <person name="Lai Z."/>
            <person name="Le Paslier M.C."/>
            <person name="Lippi Y."/>
            <person name="Lorenzon L."/>
            <person name="Mandel J.R."/>
            <person name="Marage G."/>
            <person name="Marchand G."/>
            <person name="Marquand E."/>
            <person name="Bret-Mestries E."/>
            <person name="Morien E."/>
            <person name="Nambeesan S."/>
            <person name="Nguyen T."/>
            <person name="Pegot-Espagnet P."/>
            <person name="Pouilly N."/>
            <person name="Raftis F."/>
            <person name="Sallet E."/>
            <person name="Schiex T."/>
            <person name="Thomas J."/>
            <person name="Vandecasteele C."/>
            <person name="Vares D."/>
            <person name="Vear F."/>
            <person name="Vautrin S."/>
            <person name="Crespi M."/>
            <person name="Mangin B."/>
            <person name="Burke J.M."/>
            <person name="Salse J."/>
            <person name="Munos S."/>
            <person name="Vincourt P."/>
            <person name="Rieseberg L.H."/>
            <person name="Langlade N.B."/>
        </authorList>
    </citation>
    <scope>NUCLEOTIDE SEQUENCE [LARGE SCALE GENOMIC DNA]</scope>
    <source>
        <strain evidence="2">cv. SF193</strain>
    </source>
</reference>
<dbReference type="AlphaFoldDB" id="A0A251RLF3"/>
<sequence length="54" mass="6498">MLSLCHYSGVVCRLKLTAFTHQFAYNFPESDLELEIEQEFDMCKRYTYFHKSQV</sequence>
<dbReference type="Proteomes" id="UP000215914">
    <property type="component" value="Chromosome 17"/>
</dbReference>
<gene>
    <name evidence="1" type="ORF">HannXRQ_Chr17g0535321</name>
</gene>
<protein>
    <submittedName>
        <fullName evidence="1">Uncharacterized protein</fullName>
    </submittedName>
</protein>
<evidence type="ECO:0000313" key="1">
    <source>
        <dbReference type="EMBL" id="OTF85010.1"/>
    </source>
</evidence>
<dbReference type="InParanoid" id="A0A251RLF3"/>